<dbReference type="Proteomes" id="UP001165740">
    <property type="component" value="Chromosome 6"/>
</dbReference>
<keyword evidence="2" id="KW-1185">Reference proteome</keyword>
<evidence type="ECO:0000313" key="3">
    <source>
        <dbReference type="RefSeq" id="XP_013084184.2"/>
    </source>
</evidence>
<keyword evidence="1" id="KW-0472">Membrane</keyword>
<keyword evidence="1" id="KW-1133">Transmembrane helix</keyword>
<name>A0A9U8EEF2_BIOGL</name>
<feature type="transmembrane region" description="Helical" evidence="1">
    <location>
        <begin position="29"/>
        <end position="60"/>
    </location>
</feature>
<gene>
    <name evidence="3" type="primary">LOC106069134</name>
</gene>
<sequence>MLPNVCLCFLFFFFFKKVAVTLTVGVTRMAMVLSLVDVVSVVLFSVELYHLVAHVFILCGIRSLPRKDLVRVRLYFLLDALTVFFTSFLFTGKLKWLAVLQILQHMFYFITWDKSYMAKRIIDWSSLEWFKSNQKPSLQLDSTLGTLFDVCVHAAMMYVLGEQMGIFSILVAIFIAQACVYTILFNPKLAWSSPNNVPVWVQKRVGKLALDHS</sequence>
<dbReference type="OrthoDB" id="6069173at2759"/>
<dbReference type="AlphaFoldDB" id="A0A9U8EEF2"/>
<feature type="transmembrane region" description="Helical" evidence="1">
    <location>
        <begin position="72"/>
        <end position="90"/>
    </location>
</feature>
<accession>A0A9U8EEF2</accession>
<feature type="transmembrane region" description="Helical" evidence="1">
    <location>
        <begin position="166"/>
        <end position="185"/>
    </location>
</feature>
<proteinExistence type="predicted"/>
<evidence type="ECO:0000313" key="2">
    <source>
        <dbReference type="Proteomes" id="UP001165740"/>
    </source>
</evidence>
<keyword evidence="1" id="KW-0812">Transmembrane</keyword>
<dbReference type="RefSeq" id="XP_013084184.2">
    <property type="nucleotide sequence ID" value="XM_013228730.2"/>
</dbReference>
<evidence type="ECO:0000256" key="1">
    <source>
        <dbReference type="SAM" id="Phobius"/>
    </source>
</evidence>
<dbReference type="GeneID" id="106069134"/>
<organism evidence="2 3">
    <name type="scientific">Biomphalaria glabrata</name>
    <name type="common">Bloodfluke planorb</name>
    <name type="synonym">Freshwater snail</name>
    <dbReference type="NCBI Taxonomy" id="6526"/>
    <lineage>
        <taxon>Eukaryota</taxon>
        <taxon>Metazoa</taxon>
        <taxon>Spiralia</taxon>
        <taxon>Lophotrochozoa</taxon>
        <taxon>Mollusca</taxon>
        <taxon>Gastropoda</taxon>
        <taxon>Heterobranchia</taxon>
        <taxon>Euthyneura</taxon>
        <taxon>Panpulmonata</taxon>
        <taxon>Hygrophila</taxon>
        <taxon>Lymnaeoidea</taxon>
        <taxon>Planorbidae</taxon>
        <taxon>Biomphalaria</taxon>
    </lineage>
</organism>
<dbReference type="OMA" id="VHTINAF"/>
<protein>
    <submittedName>
        <fullName evidence="3">Uncharacterized protein LOC106069134 isoform X1</fullName>
    </submittedName>
</protein>
<reference evidence="3" key="1">
    <citation type="submission" date="2025-08" db="UniProtKB">
        <authorList>
            <consortium name="RefSeq"/>
        </authorList>
    </citation>
    <scope>IDENTIFICATION</scope>
</reference>